<comment type="similarity">
    <text evidence="1">Belongs to the UPF0065 (bug) family.</text>
</comment>
<dbReference type="Gene3D" id="3.40.190.10">
    <property type="entry name" value="Periplasmic binding protein-like II"/>
    <property type="match status" value="1"/>
</dbReference>
<dbReference type="Proteomes" id="UP000018733">
    <property type="component" value="Unassembled WGS sequence"/>
</dbReference>
<dbReference type="SUPFAM" id="SSF53850">
    <property type="entry name" value="Periplasmic binding protein-like II"/>
    <property type="match status" value="1"/>
</dbReference>
<dbReference type="EMBL" id="AYXT01000010">
    <property type="protein sequence ID" value="ETF01596.1"/>
    <property type="molecule type" value="Genomic_DNA"/>
</dbReference>
<dbReference type="OrthoDB" id="8650393at2"/>
<name>V8QNR3_9BURK</name>
<feature type="signal peptide" evidence="2">
    <location>
        <begin position="1"/>
        <end position="25"/>
    </location>
</feature>
<proteinExistence type="inferred from homology"/>
<organism evidence="3 4">
    <name type="scientific">Advenella kashmirensis W13003</name>
    <dbReference type="NCBI Taxonomy" id="1424334"/>
    <lineage>
        <taxon>Bacteria</taxon>
        <taxon>Pseudomonadati</taxon>
        <taxon>Pseudomonadota</taxon>
        <taxon>Betaproteobacteria</taxon>
        <taxon>Burkholderiales</taxon>
        <taxon>Alcaligenaceae</taxon>
    </lineage>
</organism>
<protein>
    <submittedName>
        <fullName evidence="3">MFS transporter</fullName>
    </submittedName>
</protein>
<dbReference type="InterPro" id="IPR042100">
    <property type="entry name" value="Bug_dom1"/>
</dbReference>
<reference evidence="3 4" key="1">
    <citation type="journal article" date="2014" name="Genome Announc.">
        <title>Draft Genome Sequence of Advenella kashmirensis Strain W13003, a Polycyclic Aromatic Hydrocarbon-Degrading Bacterium.</title>
        <authorList>
            <person name="Wang X."/>
            <person name="Jin D."/>
            <person name="Zhou L."/>
            <person name="Wu L."/>
            <person name="An W."/>
            <person name="Zhao L."/>
        </authorList>
    </citation>
    <scope>NUCLEOTIDE SEQUENCE [LARGE SCALE GENOMIC DNA]</scope>
    <source>
        <strain evidence="3 4">W13003</strain>
    </source>
</reference>
<dbReference type="HOGENOM" id="CLU_045683_0_2_4"/>
<dbReference type="Gene3D" id="3.40.190.150">
    <property type="entry name" value="Bordetella uptake gene, domain 1"/>
    <property type="match status" value="1"/>
</dbReference>
<feature type="chain" id="PRO_5004772942" evidence="2">
    <location>
        <begin position="26"/>
        <end position="327"/>
    </location>
</feature>
<dbReference type="Pfam" id="PF03401">
    <property type="entry name" value="TctC"/>
    <property type="match status" value="1"/>
</dbReference>
<dbReference type="RefSeq" id="WP_024005436.1">
    <property type="nucleotide sequence ID" value="NZ_KI650980.1"/>
</dbReference>
<gene>
    <name evidence="3" type="ORF">W822_12350</name>
</gene>
<dbReference type="eggNOG" id="COG3181">
    <property type="taxonomic scope" value="Bacteria"/>
</dbReference>
<dbReference type="PANTHER" id="PTHR42928">
    <property type="entry name" value="TRICARBOXYLATE-BINDING PROTEIN"/>
    <property type="match status" value="1"/>
</dbReference>
<evidence type="ECO:0000313" key="4">
    <source>
        <dbReference type="Proteomes" id="UP000018733"/>
    </source>
</evidence>
<dbReference type="STRING" id="1424334.W822_12350"/>
<dbReference type="AlphaFoldDB" id="V8QNR3"/>
<evidence type="ECO:0000313" key="3">
    <source>
        <dbReference type="EMBL" id="ETF01596.1"/>
    </source>
</evidence>
<evidence type="ECO:0000256" key="2">
    <source>
        <dbReference type="SAM" id="SignalP"/>
    </source>
</evidence>
<keyword evidence="2" id="KW-0732">Signal</keyword>
<dbReference type="PATRIC" id="fig|1424334.3.peg.2485"/>
<sequence length="327" mass="35267">MSKFLSTLTTAFLLLGVSLSVPAQAADYPEKGKTIMLTVPFPPGGASDVIGRLIAQKLSEAWGVDAVVDNRAGGESMVGASVVANSKKDGYHMGLFTLDFVLNRIVHAKNQSYDAARDFTPISLLAKSPLYLVVNGKSDIKNFADLKKLSIEKPDGVFYSSCCSVMNFSTEMLKNASGIKGEHVPYKGSSPSVNAVVAGETTYAIDTPVSVQSYIQAGRLKGLAVTSRKRDPSFPDIPNLNEVGVPGDFELATWWGILMPSGVPNDIVQKLNAQLHKILAQDDVKKKLAEFGVQVAPTSPADFAKLMESDYQRYLQVAKDNNLLFSE</sequence>
<keyword evidence="4" id="KW-1185">Reference proteome</keyword>
<evidence type="ECO:0000256" key="1">
    <source>
        <dbReference type="ARBA" id="ARBA00006987"/>
    </source>
</evidence>
<dbReference type="InterPro" id="IPR005064">
    <property type="entry name" value="BUG"/>
</dbReference>
<accession>V8QNR3</accession>
<dbReference type="PANTHER" id="PTHR42928:SF5">
    <property type="entry name" value="BLR1237 PROTEIN"/>
    <property type="match status" value="1"/>
</dbReference>
<dbReference type="PIRSF" id="PIRSF017082">
    <property type="entry name" value="YflP"/>
    <property type="match status" value="1"/>
</dbReference>
<comment type="caution">
    <text evidence="3">The sequence shown here is derived from an EMBL/GenBank/DDBJ whole genome shotgun (WGS) entry which is preliminary data.</text>
</comment>